<dbReference type="CDD" id="cd00130">
    <property type="entry name" value="PAS"/>
    <property type="match status" value="2"/>
</dbReference>
<feature type="domain" description="PAC" evidence="4">
    <location>
        <begin position="89"/>
        <end position="142"/>
    </location>
</feature>
<dbReference type="InterPro" id="IPR001610">
    <property type="entry name" value="PAC"/>
</dbReference>
<feature type="domain" description="Methyl-accepting transducer" evidence="3">
    <location>
        <begin position="263"/>
        <end position="434"/>
    </location>
</feature>
<dbReference type="GO" id="GO:0016020">
    <property type="term" value="C:membrane"/>
    <property type="evidence" value="ECO:0007669"/>
    <property type="project" value="InterPro"/>
</dbReference>
<dbReference type="PANTHER" id="PTHR24422:SF10">
    <property type="entry name" value="CHEMOTAXIS PROTEIN METHYLTRANSFERASE 2"/>
    <property type="match status" value="1"/>
</dbReference>
<name>A0A8H9I8S8_9ALTE</name>
<evidence type="ECO:0000256" key="1">
    <source>
        <dbReference type="ARBA" id="ARBA00023224"/>
    </source>
</evidence>
<dbReference type="GO" id="GO:0006935">
    <property type="term" value="P:chemotaxis"/>
    <property type="evidence" value="ECO:0007669"/>
    <property type="project" value="InterPro"/>
</dbReference>
<dbReference type="InterPro" id="IPR035965">
    <property type="entry name" value="PAS-like_dom_sf"/>
</dbReference>
<dbReference type="Gene3D" id="3.30.450.20">
    <property type="entry name" value="PAS domain"/>
    <property type="match status" value="2"/>
</dbReference>
<dbReference type="PRINTS" id="PR00260">
    <property type="entry name" value="CHEMTRNSDUCR"/>
</dbReference>
<dbReference type="Pfam" id="PF00015">
    <property type="entry name" value="MCPsignal"/>
    <property type="match status" value="1"/>
</dbReference>
<dbReference type="InterPro" id="IPR004090">
    <property type="entry name" value="Chemotax_Me-accpt_rcpt"/>
</dbReference>
<dbReference type="SUPFAM" id="SSF55785">
    <property type="entry name" value="PYP-like sensor domain (PAS domain)"/>
    <property type="match status" value="2"/>
</dbReference>
<dbReference type="PROSITE" id="PS50111">
    <property type="entry name" value="CHEMOTAXIS_TRANSDUC_2"/>
    <property type="match status" value="1"/>
</dbReference>
<dbReference type="PANTHER" id="PTHR24422">
    <property type="entry name" value="CHEMOTAXIS PROTEIN METHYLTRANSFERASE"/>
    <property type="match status" value="1"/>
</dbReference>
<dbReference type="NCBIfam" id="TIGR00229">
    <property type="entry name" value="sensory_box"/>
    <property type="match status" value="2"/>
</dbReference>
<evidence type="ECO:0000259" key="3">
    <source>
        <dbReference type="PROSITE" id="PS50111"/>
    </source>
</evidence>
<dbReference type="AlphaFoldDB" id="A0A8H9I8S8"/>
<proteinExistence type="predicted"/>
<keyword evidence="1 2" id="KW-0807">Transducer</keyword>
<reference evidence="5" key="2">
    <citation type="submission" date="2020-09" db="EMBL/GenBank/DDBJ databases">
        <authorList>
            <person name="Sun Q."/>
            <person name="Kim S."/>
        </authorList>
    </citation>
    <scope>NUCLEOTIDE SEQUENCE</scope>
    <source>
        <strain evidence="5">KCTC 32337</strain>
    </source>
</reference>
<feature type="domain" description="PAC" evidence="4">
    <location>
        <begin position="211"/>
        <end position="263"/>
    </location>
</feature>
<dbReference type="EMBL" id="BMZC01000001">
    <property type="protein sequence ID" value="GGZ47769.1"/>
    <property type="molecule type" value="Genomic_DNA"/>
</dbReference>
<accession>A0A8H9I8S8</accession>
<evidence type="ECO:0000313" key="5">
    <source>
        <dbReference type="EMBL" id="GGZ47769.1"/>
    </source>
</evidence>
<dbReference type="SMART" id="SM00086">
    <property type="entry name" value="PAC"/>
    <property type="match status" value="2"/>
</dbReference>
<protein>
    <submittedName>
        <fullName evidence="5">Methyl-accepting chemotaxis protein</fullName>
    </submittedName>
</protein>
<dbReference type="Proteomes" id="UP000622604">
    <property type="component" value="Unassembled WGS sequence"/>
</dbReference>
<dbReference type="SMART" id="SM00283">
    <property type="entry name" value="MA"/>
    <property type="match status" value="1"/>
</dbReference>
<dbReference type="InterPro" id="IPR004089">
    <property type="entry name" value="MCPsignal_dom"/>
</dbReference>
<dbReference type="PROSITE" id="PS50113">
    <property type="entry name" value="PAC"/>
    <property type="match status" value="2"/>
</dbReference>
<dbReference type="Gene3D" id="1.10.287.950">
    <property type="entry name" value="Methyl-accepting chemotaxis protein"/>
    <property type="match status" value="1"/>
</dbReference>
<evidence type="ECO:0000313" key="6">
    <source>
        <dbReference type="Proteomes" id="UP000622604"/>
    </source>
</evidence>
<gene>
    <name evidence="5" type="ORF">GCM10011274_01840</name>
</gene>
<reference evidence="5" key="1">
    <citation type="journal article" date="2014" name="Int. J. Syst. Evol. Microbiol.">
        <title>Complete genome sequence of Corynebacterium casei LMG S-19264T (=DSM 44701T), isolated from a smear-ripened cheese.</title>
        <authorList>
            <consortium name="US DOE Joint Genome Institute (JGI-PGF)"/>
            <person name="Walter F."/>
            <person name="Albersmeier A."/>
            <person name="Kalinowski J."/>
            <person name="Ruckert C."/>
        </authorList>
    </citation>
    <scope>NUCLEOTIDE SEQUENCE</scope>
    <source>
        <strain evidence="5">KCTC 32337</strain>
    </source>
</reference>
<sequence>MFFSRAKSLPDSIKTTSYEASFIQSLESHCATISFTPEGMILEANTLFLSTVGYTIDEIKGQHHRMFCTAEESNSSDYRAFWLNLARGQSANGTFLRKRKNGSDLWLEATYFPIEQDGQIVRIVKIANDITNEKERLDSQTAIFEALDRSNALIEFTPTGEIISANTNFIQTMGYMNENDIVGKHHKMFCTEDFYRDNPHFWEELAQGDFKGGQFSRLTRTGQTIWLEATYNPVFNSAGKVIKVVKIASNITPRILQQLATQEAAEIAYSTSMQTAKISKDGAVILQRSVDTSNAIVTSTLTSTDLIEQLNKRSDEISKIVTTISGIADQTNLLALNAAIEAARAGEYGRGFAVVADEVRTLAARTVSSTAGIEHLVTSNSELTQQAKDSIASIHQQSRESAKQIEEAANIIEEVLTGAKYVSETVDRLRDESE</sequence>
<evidence type="ECO:0000256" key="2">
    <source>
        <dbReference type="PROSITE-ProRule" id="PRU00284"/>
    </source>
</evidence>
<dbReference type="Pfam" id="PF13426">
    <property type="entry name" value="PAS_9"/>
    <property type="match status" value="2"/>
</dbReference>
<dbReference type="SUPFAM" id="SSF58104">
    <property type="entry name" value="Methyl-accepting chemotaxis protein (MCP) signaling domain"/>
    <property type="match status" value="1"/>
</dbReference>
<dbReference type="InterPro" id="IPR000700">
    <property type="entry name" value="PAS-assoc_C"/>
</dbReference>
<organism evidence="5 6">
    <name type="scientific">Paraglaciecola chathamensis</name>
    <dbReference type="NCBI Taxonomy" id="368405"/>
    <lineage>
        <taxon>Bacteria</taxon>
        <taxon>Pseudomonadati</taxon>
        <taxon>Pseudomonadota</taxon>
        <taxon>Gammaproteobacteria</taxon>
        <taxon>Alteromonadales</taxon>
        <taxon>Alteromonadaceae</taxon>
        <taxon>Paraglaciecola</taxon>
    </lineage>
</organism>
<dbReference type="GO" id="GO:0007165">
    <property type="term" value="P:signal transduction"/>
    <property type="evidence" value="ECO:0007669"/>
    <property type="project" value="UniProtKB-KW"/>
</dbReference>
<dbReference type="GO" id="GO:0004888">
    <property type="term" value="F:transmembrane signaling receptor activity"/>
    <property type="evidence" value="ECO:0007669"/>
    <property type="project" value="InterPro"/>
</dbReference>
<dbReference type="InterPro" id="IPR000014">
    <property type="entry name" value="PAS"/>
</dbReference>
<dbReference type="InterPro" id="IPR050903">
    <property type="entry name" value="Bact_Chemotaxis_MeTrfase"/>
</dbReference>
<evidence type="ECO:0000259" key="4">
    <source>
        <dbReference type="PROSITE" id="PS50113"/>
    </source>
</evidence>
<comment type="caution">
    <text evidence="5">The sequence shown here is derived from an EMBL/GenBank/DDBJ whole genome shotgun (WGS) entry which is preliminary data.</text>
</comment>